<dbReference type="Proteomes" id="UP000323426">
    <property type="component" value="Unassembled WGS sequence"/>
</dbReference>
<organism evidence="3 4">
    <name type="scientific">Adhaeribacter rhizoryzae</name>
    <dbReference type="NCBI Taxonomy" id="2607907"/>
    <lineage>
        <taxon>Bacteria</taxon>
        <taxon>Pseudomonadati</taxon>
        <taxon>Bacteroidota</taxon>
        <taxon>Cytophagia</taxon>
        <taxon>Cytophagales</taxon>
        <taxon>Hymenobacteraceae</taxon>
        <taxon>Adhaeribacter</taxon>
    </lineage>
</organism>
<comment type="caution">
    <text evidence="3">The sequence shown here is derived from an EMBL/GenBank/DDBJ whole genome shotgun (WGS) entry which is preliminary data.</text>
</comment>
<dbReference type="InterPro" id="IPR051610">
    <property type="entry name" value="GPI/OXD"/>
</dbReference>
<dbReference type="Pfam" id="PF07883">
    <property type="entry name" value="Cupin_2"/>
    <property type="match status" value="1"/>
</dbReference>
<evidence type="ECO:0000259" key="2">
    <source>
        <dbReference type="Pfam" id="PF07883"/>
    </source>
</evidence>
<dbReference type="SUPFAM" id="SSF51182">
    <property type="entry name" value="RmlC-like cupins"/>
    <property type="match status" value="1"/>
</dbReference>
<dbReference type="AlphaFoldDB" id="A0A5M6DSK5"/>
<gene>
    <name evidence="3" type="ORF">F0145_00420</name>
</gene>
<dbReference type="EMBL" id="VWSF01000001">
    <property type="protein sequence ID" value="KAA5549100.1"/>
    <property type="molecule type" value="Genomic_DNA"/>
</dbReference>
<evidence type="ECO:0000313" key="4">
    <source>
        <dbReference type="Proteomes" id="UP000323426"/>
    </source>
</evidence>
<evidence type="ECO:0000313" key="3">
    <source>
        <dbReference type="EMBL" id="KAA5549100.1"/>
    </source>
</evidence>
<reference evidence="3 4" key="1">
    <citation type="submission" date="2019-09" db="EMBL/GenBank/DDBJ databases">
        <title>Genome sequence and assembly of Adhaeribacter sp.</title>
        <authorList>
            <person name="Chhetri G."/>
        </authorList>
    </citation>
    <scope>NUCLEOTIDE SEQUENCE [LARGE SCALE GENOMIC DNA]</scope>
    <source>
        <strain evidence="3 4">DK36</strain>
    </source>
</reference>
<dbReference type="GO" id="GO:0046872">
    <property type="term" value="F:metal ion binding"/>
    <property type="evidence" value="ECO:0007669"/>
    <property type="project" value="UniProtKB-KW"/>
</dbReference>
<keyword evidence="1" id="KW-0479">Metal-binding</keyword>
<accession>A0A5M6DSK5</accession>
<dbReference type="PANTHER" id="PTHR35848">
    <property type="entry name" value="OXALATE-BINDING PROTEIN"/>
    <property type="match status" value="1"/>
</dbReference>
<dbReference type="PANTHER" id="PTHR35848:SF6">
    <property type="entry name" value="CUPIN TYPE-2 DOMAIN-CONTAINING PROTEIN"/>
    <property type="match status" value="1"/>
</dbReference>
<evidence type="ECO:0000256" key="1">
    <source>
        <dbReference type="ARBA" id="ARBA00022723"/>
    </source>
</evidence>
<dbReference type="RefSeq" id="WP_150086095.1">
    <property type="nucleotide sequence ID" value="NZ_VWSF01000001.1"/>
</dbReference>
<keyword evidence="4" id="KW-1185">Reference proteome</keyword>
<proteinExistence type="predicted"/>
<name>A0A5M6DSK5_9BACT</name>
<sequence length="151" mass="16692">MITRRDIGIALFTMSATLATVAVTYSQGNIMSSSIFDWNQIEAKETPTGSSRRFFRAPTATLDELECHVTTLKPGESSHPPHQHPEEEILIIKEGMVESLVNGQMKRVGPGSVIFQASNQMHSIKNVGNVPATYHVFSWHSPGMLKKKAKN</sequence>
<protein>
    <submittedName>
        <fullName evidence="3">Cupin domain-containing protein</fullName>
    </submittedName>
</protein>
<feature type="domain" description="Cupin type-2" evidence="2">
    <location>
        <begin position="69"/>
        <end position="135"/>
    </location>
</feature>
<dbReference type="InterPro" id="IPR014710">
    <property type="entry name" value="RmlC-like_jellyroll"/>
</dbReference>
<dbReference type="Gene3D" id="2.60.120.10">
    <property type="entry name" value="Jelly Rolls"/>
    <property type="match status" value="1"/>
</dbReference>
<dbReference type="InterPro" id="IPR013096">
    <property type="entry name" value="Cupin_2"/>
</dbReference>
<dbReference type="InterPro" id="IPR011051">
    <property type="entry name" value="RmlC_Cupin_sf"/>
</dbReference>